<accession>A0A1D2VLW1</accession>
<comment type="similarity">
    <text evidence="1">Belongs to the band 7/mec-2 family.</text>
</comment>
<feature type="compositionally biased region" description="Polar residues" evidence="2">
    <location>
        <begin position="1"/>
        <end position="17"/>
    </location>
</feature>
<protein>
    <recommendedName>
        <fullName evidence="3">Band 7 domain-containing protein</fullName>
    </recommendedName>
</protein>
<evidence type="ECO:0000259" key="3">
    <source>
        <dbReference type="SMART" id="SM00244"/>
    </source>
</evidence>
<dbReference type="PRINTS" id="PR00721">
    <property type="entry name" value="STOMATIN"/>
</dbReference>
<evidence type="ECO:0000313" key="4">
    <source>
        <dbReference type="EMBL" id="ODV62598.1"/>
    </source>
</evidence>
<feature type="domain" description="Band 7" evidence="3">
    <location>
        <begin position="79"/>
        <end position="236"/>
    </location>
</feature>
<dbReference type="SUPFAM" id="SSF117892">
    <property type="entry name" value="Band 7/SPFH domain"/>
    <property type="match status" value="1"/>
</dbReference>
<dbReference type="Gene3D" id="6.10.250.2090">
    <property type="match status" value="1"/>
</dbReference>
<evidence type="ECO:0000313" key="5">
    <source>
        <dbReference type="Proteomes" id="UP000095038"/>
    </source>
</evidence>
<dbReference type="EMBL" id="KV454477">
    <property type="protein sequence ID" value="ODV62598.1"/>
    <property type="molecule type" value="Genomic_DNA"/>
</dbReference>
<dbReference type="Gene3D" id="3.30.479.30">
    <property type="entry name" value="Band 7 domain"/>
    <property type="match status" value="1"/>
</dbReference>
<feature type="region of interest" description="Disordered" evidence="2">
    <location>
        <begin position="1"/>
        <end position="21"/>
    </location>
</feature>
<dbReference type="FunFam" id="3.30.479.30:FF:000004">
    <property type="entry name" value="Putative membrane protease family, stomatin"/>
    <property type="match status" value="1"/>
</dbReference>
<dbReference type="PANTHER" id="PTHR10264:SF19">
    <property type="entry name" value="AT06885P-RELATED"/>
    <property type="match status" value="1"/>
</dbReference>
<dbReference type="Pfam" id="PF01145">
    <property type="entry name" value="Band_7"/>
    <property type="match status" value="1"/>
</dbReference>
<evidence type="ECO:0000256" key="2">
    <source>
        <dbReference type="SAM" id="MobiDB-lite"/>
    </source>
</evidence>
<sequence length="356" mass="39092">MDPNSSSQNNAIINDQDSFVKPPNTYADSSQVLQTQDIQQSFANEWEPSSPVSTYSKFLTFAGEIFGACGLVPCCCCSNPYKSIEQGNVGLITRFGQLYKIVDPGLTKVNIISEDLISLSVKIQYIEVPSQKCITKDNVTVLITSVVYYNINQPHRAAFAITNLNSALNERAQTTLRQVVGGKNLQEIIEKRELVAIDMENLISQTAKEWGVHIESILIKDLSLPENVSNSLSLAAEAKRIGEGKIIAAKAEVESAKLMRKAADILASKPAMQIRYLDAMQNMAKSANSKVIFMPGASSSSTIEEADDFSNPKNKKQTMYPTHPIISPLPTGQDDDLFDNELQIVRMTALNEGISH</sequence>
<dbReference type="GeneID" id="30966516"/>
<dbReference type="Proteomes" id="UP000095038">
    <property type="component" value="Unassembled WGS sequence"/>
</dbReference>
<dbReference type="CDD" id="cd13437">
    <property type="entry name" value="SPFH_alloslipin"/>
    <property type="match status" value="1"/>
</dbReference>
<dbReference type="SMART" id="SM00244">
    <property type="entry name" value="PHB"/>
    <property type="match status" value="1"/>
</dbReference>
<proteinExistence type="inferred from homology"/>
<dbReference type="InParanoid" id="A0A1D2VLW1"/>
<dbReference type="InterPro" id="IPR043202">
    <property type="entry name" value="Band-7_stomatin-like"/>
</dbReference>
<name>A0A1D2VLW1_9ASCO</name>
<dbReference type="InterPro" id="IPR036013">
    <property type="entry name" value="Band_7/SPFH_dom_sf"/>
</dbReference>
<dbReference type="InterPro" id="IPR001972">
    <property type="entry name" value="Stomatin_HflK_fam"/>
</dbReference>
<keyword evidence="5" id="KW-1185">Reference proteome</keyword>
<reference evidence="5" key="1">
    <citation type="submission" date="2016-05" db="EMBL/GenBank/DDBJ databases">
        <title>Comparative genomics of biotechnologically important yeasts.</title>
        <authorList>
            <consortium name="DOE Joint Genome Institute"/>
            <person name="Riley R."/>
            <person name="Haridas S."/>
            <person name="Wolfe K.H."/>
            <person name="Lopes M.R."/>
            <person name="Hittinger C.T."/>
            <person name="Goker M."/>
            <person name="Salamov A."/>
            <person name="Wisecaver J."/>
            <person name="Long T.M."/>
            <person name="Aerts A.L."/>
            <person name="Barry K."/>
            <person name="Choi C."/>
            <person name="Clum A."/>
            <person name="Coughlan A.Y."/>
            <person name="Deshpande S."/>
            <person name="Douglass A.P."/>
            <person name="Hanson S.J."/>
            <person name="Klenk H.-P."/>
            <person name="Labutti K."/>
            <person name="Lapidus A."/>
            <person name="Lindquist E."/>
            <person name="Lipzen A."/>
            <person name="Meier-Kolthoff J.P."/>
            <person name="Ohm R.A."/>
            <person name="Otillar R.P."/>
            <person name="Pangilinan J."/>
            <person name="Peng Y."/>
            <person name="Rokas A."/>
            <person name="Rosa C.A."/>
            <person name="Scheuner C."/>
            <person name="Sibirny A.A."/>
            <person name="Slot J.C."/>
            <person name="Stielow J.B."/>
            <person name="Sun H."/>
            <person name="Kurtzman C.P."/>
            <person name="Blackwell M."/>
            <person name="Grigoriev I.V."/>
            <person name="Jeffries T.W."/>
        </authorList>
    </citation>
    <scope>NUCLEOTIDE SEQUENCE [LARGE SCALE GENOMIC DNA]</scope>
    <source>
        <strain evidence="5">DSM 1968</strain>
    </source>
</reference>
<dbReference type="InterPro" id="IPR001107">
    <property type="entry name" value="Band_7"/>
</dbReference>
<dbReference type="PANTHER" id="PTHR10264">
    <property type="entry name" value="BAND 7 PROTEIN-RELATED"/>
    <property type="match status" value="1"/>
</dbReference>
<dbReference type="GO" id="GO:0005886">
    <property type="term" value="C:plasma membrane"/>
    <property type="evidence" value="ECO:0007669"/>
    <property type="project" value="InterPro"/>
</dbReference>
<gene>
    <name evidence="4" type="ORF">ASCRUDRAFT_74949</name>
</gene>
<evidence type="ECO:0000256" key="1">
    <source>
        <dbReference type="ARBA" id="ARBA00008164"/>
    </source>
</evidence>
<dbReference type="RefSeq" id="XP_020048905.1">
    <property type="nucleotide sequence ID" value="XM_020192880.1"/>
</dbReference>
<organism evidence="4 5">
    <name type="scientific">Ascoidea rubescens DSM 1968</name>
    <dbReference type="NCBI Taxonomy" id="1344418"/>
    <lineage>
        <taxon>Eukaryota</taxon>
        <taxon>Fungi</taxon>
        <taxon>Dikarya</taxon>
        <taxon>Ascomycota</taxon>
        <taxon>Saccharomycotina</taxon>
        <taxon>Saccharomycetes</taxon>
        <taxon>Ascoideaceae</taxon>
        <taxon>Ascoidea</taxon>
    </lineage>
</organism>
<dbReference type="AlphaFoldDB" id="A0A1D2VLW1"/>
<dbReference type="OrthoDB" id="2105077at2759"/>
<dbReference type="GO" id="GO:0098552">
    <property type="term" value="C:side of membrane"/>
    <property type="evidence" value="ECO:0007669"/>
    <property type="project" value="UniProtKB-ARBA"/>
</dbReference>
<dbReference type="STRING" id="1344418.A0A1D2VLW1"/>